<sequence>MDNIGDMYEGSDGNDNYDHDGDVPFDDYTEKQGGLDTFFGSVGSSVRPVGVEPVTDIAEGSGLVAAVVDPAQDTPEIGYVAQNMEIVPMVASSFDTFDRLVEAALAESFPTMPPTNSQDTTSTFRITNPLPPIFQHILRGDLEPAISPVLLAILRSSNFAFHGIPPVPSHIRPLLQTPEPSPLALLPAFPFGDTSAAENVQVVVAAGNTAAEHPSDASWLEWEESFAAFMAFFDGGVQVLRFANELLPLCHRFNGYATFRGALIYPETIAALEKFLDKYGDFTDMTSITSSFS</sequence>
<organism evidence="1 2">
    <name type="scientific">Prunus armeniaca</name>
    <name type="common">Apricot</name>
    <name type="synonym">Armeniaca vulgaris</name>
    <dbReference type="NCBI Taxonomy" id="36596"/>
    <lineage>
        <taxon>Eukaryota</taxon>
        <taxon>Viridiplantae</taxon>
        <taxon>Streptophyta</taxon>
        <taxon>Embryophyta</taxon>
        <taxon>Tracheophyta</taxon>
        <taxon>Spermatophyta</taxon>
        <taxon>Magnoliopsida</taxon>
        <taxon>eudicotyledons</taxon>
        <taxon>Gunneridae</taxon>
        <taxon>Pentapetalae</taxon>
        <taxon>rosids</taxon>
        <taxon>fabids</taxon>
        <taxon>Rosales</taxon>
        <taxon>Rosaceae</taxon>
        <taxon>Amygdaloideae</taxon>
        <taxon>Amygdaleae</taxon>
        <taxon>Prunus</taxon>
    </lineage>
</organism>
<dbReference type="AlphaFoldDB" id="A0A6J5UCJ7"/>
<dbReference type="EMBL" id="CAEKDK010000003">
    <property type="protein sequence ID" value="CAB4273562.1"/>
    <property type="molecule type" value="Genomic_DNA"/>
</dbReference>
<accession>A0A6J5UCJ7</accession>
<dbReference type="Proteomes" id="UP000507222">
    <property type="component" value="Unassembled WGS sequence"/>
</dbReference>
<evidence type="ECO:0000313" key="1">
    <source>
        <dbReference type="EMBL" id="CAB4273562.1"/>
    </source>
</evidence>
<name>A0A6J5UCJ7_PRUAR</name>
<proteinExistence type="predicted"/>
<protein>
    <submittedName>
        <fullName evidence="1">Uncharacterized protein</fullName>
    </submittedName>
</protein>
<reference evidence="1 2" key="1">
    <citation type="submission" date="2020-05" db="EMBL/GenBank/DDBJ databases">
        <authorList>
            <person name="Campoy J."/>
            <person name="Schneeberger K."/>
            <person name="Spophaly S."/>
        </authorList>
    </citation>
    <scope>NUCLEOTIDE SEQUENCE [LARGE SCALE GENOMIC DNA]</scope>
    <source>
        <strain evidence="1">PruArmRojPasFocal</strain>
    </source>
</reference>
<evidence type="ECO:0000313" key="2">
    <source>
        <dbReference type="Proteomes" id="UP000507222"/>
    </source>
</evidence>
<gene>
    <name evidence="1" type="ORF">CURHAP_LOCUS21464</name>
</gene>